<comment type="similarity">
    <text evidence="2">Belongs to the class-I pyridoxal-phosphate-dependent aminotransferase family.</text>
</comment>
<evidence type="ECO:0000259" key="7">
    <source>
        <dbReference type="Pfam" id="PF00155"/>
    </source>
</evidence>
<evidence type="ECO:0000256" key="2">
    <source>
        <dbReference type="ARBA" id="ARBA00007441"/>
    </source>
</evidence>
<evidence type="ECO:0000256" key="6">
    <source>
        <dbReference type="ARBA" id="ARBA00022898"/>
    </source>
</evidence>
<keyword evidence="4 8" id="KW-0032">Aminotransferase</keyword>
<evidence type="ECO:0000256" key="3">
    <source>
        <dbReference type="ARBA" id="ARBA00011738"/>
    </source>
</evidence>
<keyword evidence="5" id="KW-0808">Transferase</keyword>
<dbReference type="SUPFAM" id="SSF53383">
    <property type="entry name" value="PLP-dependent transferases"/>
    <property type="match status" value="1"/>
</dbReference>
<organism evidence="8 9">
    <name type="scientific">Candidatus Cohnella colombiensis</name>
    <dbReference type="NCBI Taxonomy" id="3121368"/>
    <lineage>
        <taxon>Bacteria</taxon>
        <taxon>Bacillati</taxon>
        <taxon>Bacillota</taxon>
        <taxon>Bacilli</taxon>
        <taxon>Bacillales</taxon>
        <taxon>Paenibacillaceae</taxon>
        <taxon>Cohnella</taxon>
    </lineage>
</organism>
<dbReference type="GO" id="GO:0030170">
    <property type="term" value="F:pyridoxal phosphate binding"/>
    <property type="evidence" value="ECO:0007669"/>
    <property type="project" value="InterPro"/>
</dbReference>
<protein>
    <submittedName>
        <fullName evidence="8">PLP-dependent aminotransferase family protein</fullName>
    </submittedName>
</protein>
<dbReference type="InterPro" id="IPR015422">
    <property type="entry name" value="PyrdxlP-dep_Trfase_small"/>
</dbReference>
<dbReference type="EMBL" id="CP119317">
    <property type="protein sequence ID" value="WEK55132.1"/>
    <property type="molecule type" value="Genomic_DNA"/>
</dbReference>
<name>A0AA95JDM7_9BACL</name>
<evidence type="ECO:0000256" key="4">
    <source>
        <dbReference type="ARBA" id="ARBA00022576"/>
    </source>
</evidence>
<dbReference type="CDD" id="cd00609">
    <property type="entry name" value="AAT_like"/>
    <property type="match status" value="1"/>
</dbReference>
<sequence>MNYKFSERLSTFSSSAVREILKLTQKKSIISFAGGLPAEEHFPVAAIGEAFERVVKEGNKAFQYGLTEGFLPLRESICRWMVHKGVTVTPDDMLITTGSQQAIDLLTRIYIDKGDVILVERPTYLSALQVFRSYGATLVSVETDRDGMVLEDLEAKLKQYRPKLAYVIPTFSNPTGNAWSLERRLGTIKLCREHDTLILEDDPYGELKFGDATVKYPSLFSLDQHPNGSCVVYTSTFSKTVAPGLRTGWVMGDPEIIRNMARAKQAADLQSSTLDQQTLYQLMTHFDLDGHIEFVRKEYEKRMRQMAQLLKGQNWPGVNWAEPKGGMFFWVELPEGVNTSDLLKTAVDLGVAFVPGVSFYAEESKFNTMRLNFTHNDAEATITGMERLSKAMDTVLVK</sequence>
<gene>
    <name evidence="8" type="ORF">P0Y55_03365</name>
</gene>
<reference evidence="8" key="1">
    <citation type="submission" date="2023-03" db="EMBL/GenBank/DDBJ databases">
        <title>Andean soil-derived lignocellulolytic bacterial consortium as a source of novel taxa and putative plastic-active enzymes.</title>
        <authorList>
            <person name="Diaz-Garcia L."/>
            <person name="Chuvochina M."/>
            <person name="Feuerriegel G."/>
            <person name="Bunk B."/>
            <person name="Sproer C."/>
            <person name="Streit W.R."/>
            <person name="Rodriguez L.M."/>
            <person name="Overmann J."/>
            <person name="Jimenez D.J."/>
        </authorList>
    </citation>
    <scope>NUCLEOTIDE SEQUENCE</scope>
    <source>
        <strain evidence="8">MAG 2441</strain>
    </source>
</reference>
<proteinExistence type="inferred from homology"/>
<comment type="subunit">
    <text evidence="3">Homodimer.</text>
</comment>
<dbReference type="InterPro" id="IPR004839">
    <property type="entry name" value="Aminotransferase_I/II_large"/>
</dbReference>
<dbReference type="InterPro" id="IPR015424">
    <property type="entry name" value="PyrdxlP-dep_Trfase"/>
</dbReference>
<evidence type="ECO:0000313" key="8">
    <source>
        <dbReference type="EMBL" id="WEK55132.1"/>
    </source>
</evidence>
<dbReference type="InterPro" id="IPR015421">
    <property type="entry name" value="PyrdxlP-dep_Trfase_major"/>
</dbReference>
<dbReference type="Proteomes" id="UP001178662">
    <property type="component" value="Chromosome"/>
</dbReference>
<dbReference type="Gene3D" id="3.40.640.10">
    <property type="entry name" value="Type I PLP-dependent aspartate aminotransferase-like (Major domain)"/>
    <property type="match status" value="1"/>
</dbReference>
<dbReference type="AlphaFoldDB" id="A0AA95JDM7"/>
<keyword evidence="9" id="KW-1185">Reference proteome</keyword>
<dbReference type="Pfam" id="PF00155">
    <property type="entry name" value="Aminotran_1_2"/>
    <property type="match status" value="1"/>
</dbReference>
<evidence type="ECO:0000313" key="9">
    <source>
        <dbReference type="Proteomes" id="UP001178662"/>
    </source>
</evidence>
<dbReference type="GO" id="GO:0008483">
    <property type="term" value="F:transaminase activity"/>
    <property type="evidence" value="ECO:0007669"/>
    <property type="project" value="UniProtKB-KW"/>
</dbReference>
<dbReference type="PANTHER" id="PTHR42790:SF19">
    <property type="entry name" value="KYNURENINE_ALPHA-AMINOADIPATE AMINOTRANSFERASE, MITOCHONDRIAL"/>
    <property type="match status" value="1"/>
</dbReference>
<evidence type="ECO:0000256" key="1">
    <source>
        <dbReference type="ARBA" id="ARBA00001933"/>
    </source>
</evidence>
<accession>A0AA95JDM7</accession>
<keyword evidence="6" id="KW-0663">Pyridoxal phosphate</keyword>
<evidence type="ECO:0000256" key="5">
    <source>
        <dbReference type="ARBA" id="ARBA00022679"/>
    </source>
</evidence>
<dbReference type="PANTHER" id="PTHR42790">
    <property type="entry name" value="AMINOTRANSFERASE"/>
    <property type="match status" value="1"/>
</dbReference>
<comment type="cofactor">
    <cofactor evidence="1">
        <name>pyridoxal 5'-phosphate</name>
        <dbReference type="ChEBI" id="CHEBI:597326"/>
    </cofactor>
</comment>
<dbReference type="Gene3D" id="3.90.1150.10">
    <property type="entry name" value="Aspartate Aminotransferase, domain 1"/>
    <property type="match status" value="1"/>
</dbReference>
<dbReference type="InterPro" id="IPR050859">
    <property type="entry name" value="Class-I_PLP-dep_aminotransf"/>
</dbReference>
<dbReference type="FunFam" id="3.40.640.10:FF:000053">
    <property type="entry name" value="Aminotransferase, class I"/>
    <property type="match status" value="1"/>
</dbReference>
<feature type="domain" description="Aminotransferase class I/classII large" evidence="7">
    <location>
        <begin position="39"/>
        <end position="380"/>
    </location>
</feature>
<dbReference type="GO" id="GO:1901605">
    <property type="term" value="P:alpha-amino acid metabolic process"/>
    <property type="evidence" value="ECO:0007669"/>
    <property type="project" value="TreeGrafter"/>
</dbReference>